<proteinExistence type="predicted"/>
<dbReference type="KEGG" id="cceu:CBR64_17380"/>
<accession>A0A1Y0HZI5</accession>
<dbReference type="GO" id="GO:0003841">
    <property type="term" value="F:1-acylglycerol-3-phosphate O-acyltransferase activity"/>
    <property type="evidence" value="ECO:0007669"/>
    <property type="project" value="TreeGrafter"/>
</dbReference>
<feature type="domain" description="Phospholipid/glycerol acyltransferase" evidence="4">
    <location>
        <begin position="105"/>
        <end position="220"/>
    </location>
</feature>
<evidence type="ECO:0000256" key="2">
    <source>
        <dbReference type="ARBA" id="ARBA00023315"/>
    </source>
</evidence>
<reference evidence="5 6" key="1">
    <citation type="submission" date="2017-05" db="EMBL/GenBank/DDBJ databases">
        <authorList>
            <person name="Song R."/>
            <person name="Chenine A.L."/>
            <person name="Ruprecht R.M."/>
        </authorList>
    </citation>
    <scope>NUCLEOTIDE SEQUENCE [LARGE SCALE GENOMIC DNA]</scope>
    <source>
        <strain evidence="5 6">PSBB019</strain>
    </source>
</reference>
<dbReference type="GO" id="GO:0006654">
    <property type="term" value="P:phosphatidic acid biosynthetic process"/>
    <property type="evidence" value="ECO:0007669"/>
    <property type="project" value="TreeGrafter"/>
</dbReference>
<dbReference type="CDD" id="cd07989">
    <property type="entry name" value="LPLAT_AGPAT-like"/>
    <property type="match status" value="1"/>
</dbReference>
<dbReference type="PANTHER" id="PTHR10434">
    <property type="entry name" value="1-ACYL-SN-GLYCEROL-3-PHOSPHATE ACYLTRANSFERASE"/>
    <property type="match status" value="1"/>
</dbReference>
<keyword evidence="1" id="KW-0808">Transferase</keyword>
<gene>
    <name evidence="5" type="ORF">CBR64_17380</name>
</gene>
<dbReference type="EMBL" id="CP021383">
    <property type="protein sequence ID" value="ARU52946.1"/>
    <property type="molecule type" value="Genomic_DNA"/>
</dbReference>
<evidence type="ECO:0000313" key="6">
    <source>
        <dbReference type="Proteomes" id="UP000196228"/>
    </source>
</evidence>
<dbReference type="Pfam" id="PF01553">
    <property type="entry name" value="Acyltransferase"/>
    <property type="match status" value="1"/>
</dbReference>
<dbReference type="InterPro" id="IPR002123">
    <property type="entry name" value="Plipid/glycerol_acylTrfase"/>
</dbReference>
<keyword evidence="2" id="KW-0012">Acyltransferase</keyword>
<evidence type="ECO:0000313" key="5">
    <source>
        <dbReference type="EMBL" id="ARU52946.1"/>
    </source>
</evidence>
<dbReference type="Proteomes" id="UP000196228">
    <property type="component" value="Chromosome"/>
</dbReference>
<feature type="compositionally biased region" description="Low complexity" evidence="3">
    <location>
        <begin position="23"/>
        <end position="43"/>
    </location>
</feature>
<dbReference type="AlphaFoldDB" id="A0A1Y0HZI5"/>
<sequence length="274" mass="30210">MRRSARSTRSTCASRRSRTCCTWRSSKVAARSSPRRSTGTTPRTGRRGARMSADRDHGSPAPRLWSRFDAAFFDAAMAVVRWYGYVVHGLRVTGREHLAAERSGVVTVANHVHYLDGPWVAGQLRGRRAAVVSQPSNFHLPVAGVLVSHLLAVPLPRGPGELSAFEARLRRTVDAGQGVHFFPEGALVMYDTTLRPFRRGAFVYACRLAVPVVPMVFTYGRRPWWRARPPIRLTILPAEHPRGAAPADIAELLARCRAAMESVVAGAPDDVARR</sequence>
<dbReference type="PANTHER" id="PTHR10434:SF66">
    <property type="entry name" value="PHOSPHOLIPID_GLYCEROL ACYLTRANSFERASE DOMAIN-CONTAINING PROTEIN"/>
    <property type="match status" value="1"/>
</dbReference>
<dbReference type="SUPFAM" id="SSF69593">
    <property type="entry name" value="Glycerol-3-phosphate (1)-acyltransferase"/>
    <property type="match status" value="1"/>
</dbReference>
<evidence type="ECO:0000256" key="3">
    <source>
        <dbReference type="SAM" id="MobiDB-lite"/>
    </source>
</evidence>
<evidence type="ECO:0000259" key="4">
    <source>
        <dbReference type="SMART" id="SM00563"/>
    </source>
</evidence>
<evidence type="ECO:0000256" key="1">
    <source>
        <dbReference type="ARBA" id="ARBA00022679"/>
    </source>
</evidence>
<protein>
    <recommendedName>
        <fullName evidence="4">Phospholipid/glycerol acyltransferase domain-containing protein</fullName>
    </recommendedName>
</protein>
<organism evidence="5 6">
    <name type="scientific">Cellulosimicrobium cellulans</name>
    <name type="common">Arthrobacter luteus</name>
    <dbReference type="NCBI Taxonomy" id="1710"/>
    <lineage>
        <taxon>Bacteria</taxon>
        <taxon>Bacillati</taxon>
        <taxon>Actinomycetota</taxon>
        <taxon>Actinomycetes</taxon>
        <taxon>Micrococcales</taxon>
        <taxon>Promicromonosporaceae</taxon>
        <taxon>Cellulosimicrobium</taxon>
    </lineage>
</organism>
<name>A0A1Y0HZI5_CELCE</name>
<feature type="region of interest" description="Disordered" evidence="3">
    <location>
        <begin position="23"/>
        <end position="59"/>
    </location>
</feature>
<dbReference type="SMART" id="SM00563">
    <property type="entry name" value="PlsC"/>
    <property type="match status" value="1"/>
</dbReference>